<keyword evidence="1" id="KW-0812">Transmembrane</keyword>
<evidence type="ECO:0000313" key="2">
    <source>
        <dbReference type="EMBL" id="PRZ16090.1"/>
    </source>
</evidence>
<gene>
    <name evidence="2" type="ORF">BCL67_10714</name>
</gene>
<keyword evidence="3" id="KW-1185">Reference proteome</keyword>
<dbReference type="Proteomes" id="UP000238217">
    <property type="component" value="Unassembled WGS sequence"/>
</dbReference>
<accession>A0A2T0YLD8</accession>
<feature type="transmembrane region" description="Helical" evidence="1">
    <location>
        <begin position="97"/>
        <end position="119"/>
    </location>
</feature>
<feature type="transmembrane region" description="Helical" evidence="1">
    <location>
        <begin position="36"/>
        <end position="55"/>
    </location>
</feature>
<dbReference type="RefSeq" id="WP_258174835.1">
    <property type="nucleotide sequence ID" value="NZ_PVTY01000007.1"/>
</dbReference>
<dbReference type="AlphaFoldDB" id="A0A2T0YLD8"/>
<comment type="caution">
    <text evidence="2">The sequence shown here is derived from an EMBL/GenBank/DDBJ whole genome shotgun (WGS) entry which is preliminary data.</text>
</comment>
<feature type="transmembrane region" description="Helical" evidence="1">
    <location>
        <begin position="12"/>
        <end position="30"/>
    </location>
</feature>
<proteinExistence type="predicted"/>
<evidence type="ECO:0000256" key="1">
    <source>
        <dbReference type="SAM" id="Phobius"/>
    </source>
</evidence>
<dbReference type="EMBL" id="PVTY01000007">
    <property type="protein sequence ID" value="PRZ16090.1"/>
    <property type="molecule type" value="Genomic_DNA"/>
</dbReference>
<keyword evidence="1" id="KW-1133">Transmembrane helix</keyword>
<keyword evidence="1" id="KW-0472">Membrane</keyword>
<evidence type="ECO:0000313" key="3">
    <source>
        <dbReference type="Proteomes" id="UP000238217"/>
    </source>
</evidence>
<name>A0A2T0YLD8_9MICC</name>
<sequence>MVRMLLQAAINIVMAAVAMLVAATLIDGVTLEPTGFITVVVVFVLAQAVLGPFVFNMARQYASAILGAVGLVSTLLAVWVATLVADGLTLSTLTAWILTPLVVWIITALGTWILGYLVLKRWWDKRAEEKNIRRAMA</sequence>
<reference evidence="2 3" key="1">
    <citation type="submission" date="2018-03" db="EMBL/GenBank/DDBJ databases">
        <title>Comparative analysis of microorganisms from saline springs in Andes Mountain Range, Colombia.</title>
        <authorList>
            <person name="Rubin E."/>
        </authorList>
    </citation>
    <scope>NUCLEOTIDE SEQUENCE [LARGE SCALE GENOMIC DNA]</scope>
    <source>
        <strain evidence="2 3">CG 35</strain>
    </source>
</reference>
<protein>
    <submittedName>
        <fullName evidence="2">Superfamily IV 4 TMS phage holin</fullName>
    </submittedName>
</protein>
<organism evidence="2 3">
    <name type="scientific">Nesterenkonia sandarakina</name>
    <dbReference type="NCBI Taxonomy" id="272918"/>
    <lineage>
        <taxon>Bacteria</taxon>
        <taxon>Bacillati</taxon>
        <taxon>Actinomycetota</taxon>
        <taxon>Actinomycetes</taxon>
        <taxon>Micrococcales</taxon>
        <taxon>Micrococcaceae</taxon>
        <taxon>Nesterenkonia</taxon>
    </lineage>
</organism>
<feature type="transmembrane region" description="Helical" evidence="1">
    <location>
        <begin position="62"/>
        <end position="85"/>
    </location>
</feature>